<evidence type="ECO:0000256" key="3">
    <source>
        <dbReference type="ARBA" id="ARBA00022475"/>
    </source>
</evidence>
<evidence type="ECO:0000259" key="8">
    <source>
        <dbReference type="Pfam" id="PF02687"/>
    </source>
</evidence>
<feature type="domain" description="MacB-like periplasmic core" evidence="9">
    <location>
        <begin position="18"/>
        <end position="238"/>
    </location>
</feature>
<evidence type="ECO:0000259" key="9">
    <source>
        <dbReference type="Pfam" id="PF12704"/>
    </source>
</evidence>
<accession>A0A450ZNA3</accession>
<dbReference type="PANTHER" id="PTHR30489">
    <property type="entry name" value="LIPOPROTEIN-RELEASING SYSTEM TRANSMEMBRANE PROTEIN LOLE"/>
    <property type="match status" value="1"/>
</dbReference>
<dbReference type="EMBL" id="CAADFV010000027">
    <property type="protein sequence ID" value="VFK55264.1"/>
    <property type="molecule type" value="Genomic_DNA"/>
</dbReference>
<protein>
    <submittedName>
        <fullName evidence="12">Putative ABC transport system permease protein</fullName>
    </submittedName>
</protein>
<dbReference type="PANTHER" id="PTHR30489:SF0">
    <property type="entry name" value="LIPOPROTEIN-RELEASING SYSTEM TRANSMEMBRANE PROTEIN LOLE"/>
    <property type="match status" value="1"/>
</dbReference>
<comment type="subcellular location">
    <subcellularLocation>
        <location evidence="1">Cell membrane</location>
        <topology evidence="1">Multi-pass membrane protein</topology>
    </subcellularLocation>
</comment>
<name>A0A450ZNA3_9GAMM</name>
<keyword evidence="5 7" id="KW-1133">Transmembrane helix</keyword>
<feature type="transmembrane region" description="Helical" evidence="7">
    <location>
        <begin position="323"/>
        <end position="344"/>
    </location>
</feature>
<dbReference type="InterPro" id="IPR025857">
    <property type="entry name" value="MacB_PCD"/>
</dbReference>
<dbReference type="EMBL" id="CAADFX010000019">
    <property type="protein sequence ID" value="VFK54064.1"/>
    <property type="molecule type" value="Genomic_DNA"/>
</dbReference>
<feature type="domain" description="ABC3 transporter permease C-terminal" evidence="8">
    <location>
        <begin position="275"/>
        <end position="399"/>
    </location>
</feature>
<dbReference type="AlphaFoldDB" id="A0A450ZNA3"/>
<feature type="transmembrane region" description="Helical" evidence="7">
    <location>
        <begin position="265"/>
        <end position="287"/>
    </location>
</feature>
<dbReference type="Pfam" id="PF02687">
    <property type="entry name" value="FtsX"/>
    <property type="match status" value="1"/>
</dbReference>
<evidence type="ECO:0000256" key="1">
    <source>
        <dbReference type="ARBA" id="ARBA00004651"/>
    </source>
</evidence>
<dbReference type="InterPro" id="IPR003838">
    <property type="entry name" value="ABC3_permease_C"/>
</dbReference>
<evidence type="ECO:0000256" key="6">
    <source>
        <dbReference type="ARBA" id="ARBA00023136"/>
    </source>
</evidence>
<dbReference type="InterPro" id="IPR051447">
    <property type="entry name" value="Lipoprotein-release_system"/>
</dbReference>
<comment type="similarity">
    <text evidence="2">Belongs to the ABC-4 integral membrane protein family. LolC/E subfamily.</text>
</comment>
<evidence type="ECO:0000313" key="10">
    <source>
        <dbReference type="EMBL" id="VFK53678.1"/>
    </source>
</evidence>
<sequence>MKTFTLGIRNILRNKRRTLLTLLAIVSGVTGIVVFGGFIEFAFEGLRESTIRTQLGHVQIYRQGYSEYGVADPAEYLIEEPDRVEAALSTLPHIASITQRLSFSGLISNGNQTITCKAVGVVPGREEAFSSFETILDGQQLEESMDDGGVIGKELANALNARIGDYLTVLTTTLDGIINAVEFRVVGIAQTGSQDYDSVFVKLPLPMVQRAMDTRSVEKILVMLDDTRHLPAFLDPMEAALDASGVNLEYKRWDELAPFYHKVVALYQGMFGVIKVIIGVIVLFSIVNTMTMSVFERVREIGTLRAIGTDRTGVMRLFLTEGLLLGIIGGILGILSGIAAATAINLSGGIPIPPPPGMSRGYVSFILIVPEILLYGFLLTVAVSVLSSIWPAWKASRIKIVEALAHT</sequence>
<reference evidence="12" key="1">
    <citation type="submission" date="2019-02" db="EMBL/GenBank/DDBJ databases">
        <authorList>
            <person name="Gruber-Vodicka R. H."/>
            <person name="Seah K. B. B."/>
        </authorList>
    </citation>
    <scope>NUCLEOTIDE SEQUENCE</scope>
    <source>
        <strain evidence="11">BECK_BY1</strain>
        <strain evidence="12">BECK_BY2</strain>
        <strain evidence="10">BECK_BY3</strain>
    </source>
</reference>
<evidence type="ECO:0000256" key="4">
    <source>
        <dbReference type="ARBA" id="ARBA00022692"/>
    </source>
</evidence>
<evidence type="ECO:0000256" key="5">
    <source>
        <dbReference type="ARBA" id="ARBA00022989"/>
    </source>
</evidence>
<gene>
    <name evidence="11" type="ORF">BECKTUN1418D_GA0071000_10197</name>
    <name evidence="12" type="ORF">BECKTUN1418E_GA0071001_10278</name>
    <name evidence="10" type="ORF">BECKTUN1418F_GA0071002_10278</name>
</gene>
<keyword evidence="6 7" id="KW-0472">Membrane</keyword>
<evidence type="ECO:0000256" key="2">
    <source>
        <dbReference type="ARBA" id="ARBA00005236"/>
    </source>
</evidence>
<evidence type="ECO:0000256" key="7">
    <source>
        <dbReference type="SAM" id="Phobius"/>
    </source>
</evidence>
<keyword evidence="4 7" id="KW-0812">Transmembrane</keyword>
<feature type="transmembrane region" description="Helical" evidence="7">
    <location>
        <begin position="364"/>
        <end position="390"/>
    </location>
</feature>
<keyword evidence="3" id="KW-1003">Cell membrane</keyword>
<dbReference type="GO" id="GO:0044874">
    <property type="term" value="P:lipoprotein localization to outer membrane"/>
    <property type="evidence" value="ECO:0007669"/>
    <property type="project" value="TreeGrafter"/>
</dbReference>
<organism evidence="12">
    <name type="scientific">Candidatus Kentrum sp. TUN</name>
    <dbReference type="NCBI Taxonomy" id="2126343"/>
    <lineage>
        <taxon>Bacteria</taxon>
        <taxon>Pseudomonadati</taxon>
        <taxon>Pseudomonadota</taxon>
        <taxon>Gammaproteobacteria</taxon>
        <taxon>Candidatus Kentrum</taxon>
    </lineage>
</organism>
<evidence type="ECO:0000313" key="12">
    <source>
        <dbReference type="EMBL" id="VFK55264.1"/>
    </source>
</evidence>
<feature type="transmembrane region" description="Helical" evidence="7">
    <location>
        <begin position="20"/>
        <end position="43"/>
    </location>
</feature>
<dbReference type="GO" id="GO:0098797">
    <property type="term" value="C:plasma membrane protein complex"/>
    <property type="evidence" value="ECO:0007669"/>
    <property type="project" value="TreeGrafter"/>
</dbReference>
<dbReference type="EMBL" id="CAADFY010000027">
    <property type="protein sequence ID" value="VFK53678.1"/>
    <property type="molecule type" value="Genomic_DNA"/>
</dbReference>
<dbReference type="Pfam" id="PF12704">
    <property type="entry name" value="MacB_PCD"/>
    <property type="match status" value="1"/>
</dbReference>
<proteinExistence type="inferred from homology"/>
<evidence type="ECO:0000313" key="11">
    <source>
        <dbReference type="EMBL" id="VFK54064.1"/>
    </source>
</evidence>